<comment type="caution">
    <text evidence="11">The sequence shown here is derived from an EMBL/GenBank/DDBJ whole genome shotgun (WGS) entry which is preliminary data.</text>
</comment>
<reference evidence="11 12" key="1">
    <citation type="journal article" date="2017" name="Gigascience">
        <title>Genome sequence of the small brown planthopper, Laodelphax striatellus.</title>
        <authorList>
            <person name="Zhu J."/>
            <person name="Jiang F."/>
            <person name="Wang X."/>
            <person name="Yang P."/>
            <person name="Bao Y."/>
            <person name="Zhao W."/>
            <person name="Wang W."/>
            <person name="Lu H."/>
            <person name="Wang Q."/>
            <person name="Cui N."/>
            <person name="Li J."/>
            <person name="Chen X."/>
            <person name="Luo L."/>
            <person name="Yu J."/>
            <person name="Kang L."/>
            <person name="Cui F."/>
        </authorList>
    </citation>
    <scope>NUCLEOTIDE SEQUENCE [LARGE SCALE GENOMIC DNA]</scope>
    <source>
        <strain evidence="11">Lst14</strain>
    </source>
</reference>
<protein>
    <recommendedName>
        <fullName evidence="10">Ig-like domain-containing protein</fullName>
    </recommendedName>
</protein>
<dbReference type="GO" id="GO:0007155">
    <property type="term" value="P:cell adhesion"/>
    <property type="evidence" value="ECO:0007669"/>
    <property type="project" value="UniProtKB-KW"/>
</dbReference>
<evidence type="ECO:0000256" key="1">
    <source>
        <dbReference type="ARBA" id="ARBA00004167"/>
    </source>
</evidence>
<dbReference type="EMBL" id="QKKF02037000">
    <property type="protein sequence ID" value="RZF32483.1"/>
    <property type="molecule type" value="Genomic_DNA"/>
</dbReference>
<dbReference type="GO" id="GO:0016020">
    <property type="term" value="C:membrane"/>
    <property type="evidence" value="ECO:0007669"/>
    <property type="project" value="UniProtKB-SubCell"/>
</dbReference>
<comment type="subcellular location">
    <subcellularLocation>
        <location evidence="1">Membrane</location>
        <topology evidence="1">Single-pass membrane protein</topology>
    </subcellularLocation>
</comment>
<gene>
    <name evidence="11" type="ORF">LSTR_LSTR016773</name>
</gene>
<dbReference type="Gene3D" id="2.60.40.10">
    <property type="entry name" value="Immunoglobulins"/>
    <property type="match status" value="1"/>
</dbReference>
<feature type="domain" description="Ig-like" evidence="10">
    <location>
        <begin position="11"/>
        <end position="102"/>
    </location>
</feature>
<evidence type="ECO:0000256" key="5">
    <source>
        <dbReference type="ARBA" id="ARBA00022889"/>
    </source>
</evidence>
<dbReference type="SMR" id="A0A482WG65"/>
<sequence length="114" mass="12331">MKIKTAFLVLPRIIPFDFGESPIFAGEAAQVTCLVSQGDPPLDISWSFHGLGDLSQLGLSTNKVGKKASMLLIESASSHHRGNYTCSVRNPAGSVNYSTSLEIHGKLRCKQRSI</sequence>
<evidence type="ECO:0000256" key="2">
    <source>
        <dbReference type="ARBA" id="ARBA00022692"/>
    </source>
</evidence>
<keyword evidence="4" id="KW-0677">Repeat</keyword>
<dbReference type="SMART" id="SM00409">
    <property type="entry name" value="IG"/>
    <property type="match status" value="1"/>
</dbReference>
<keyword evidence="8" id="KW-1015">Disulfide bond</keyword>
<evidence type="ECO:0000256" key="4">
    <source>
        <dbReference type="ARBA" id="ARBA00022737"/>
    </source>
</evidence>
<dbReference type="InterPro" id="IPR013783">
    <property type="entry name" value="Ig-like_fold"/>
</dbReference>
<dbReference type="InterPro" id="IPR036179">
    <property type="entry name" value="Ig-like_dom_sf"/>
</dbReference>
<dbReference type="OrthoDB" id="6629202at2759"/>
<evidence type="ECO:0000313" key="12">
    <source>
        <dbReference type="Proteomes" id="UP000291343"/>
    </source>
</evidence>
<organism evidence="11 12">
    <name type="scientific">Laodelphax striatellus</name>
    <name type="common">Small brown planthopper</name>
    <name type="synonym">Delphax striatella</name>
    <dbReference type="NCBI Taxonomy" id="195883"/>
    <lineage>
        <taxon>Eukaryota</taxon>
        <taxon>Metazoa</taxon>
        <taxon>Ecdysozoa</taxon>
        <taxon>Arthropoda</taxon>
        <taxon>Hexapoda</taxon>
        <taxon>Insecta</taxon>
        <taxon>Pterygota</taxon>
        <taxon>Neoptera</taxon>
        <taxon>Paraneoptera</taxon>
        <taxon>Hemiptera</taxon>
        <taxon>Auchenorrhyncha</taxon>
        <taxon>Fulgoroidea</taxon>
        <taxon>Delphacidae</taxon>
        <taxon>Criomorphinae</taxon>
        <taxon>Laodelphax</taxon>
    </lineage>
</organism>
<dbReference type="InParanoid" id="A0A482WG65"/>
<dbReference type="GO" id="GO:0048812">
    <property type="term" value="P:neuron projection morphogenesis"/>
    <property type="evidence" value="ECO:0007669"/>
    <property type="project" value="UniProtKB-ARBA"/>
</dbReference>
<name>A0A482WG65_LAOST</name>
<evidence type="ECO:0000256" key="3">
    <source>
        <dbReference type="ARBA" id="ARBA00022729"/>
    </source>
</evidence>
<dbReference type="InterPro" id="IPR003599">
    <property type="entry name" value="Ig_sub"/>
</dbReference>
<dbReference type="InterPro" id="IPR007110">
    <property type="entry name" value="Ig-like_dom"/>
</dbReference>
<dbReference type="InterPro" id="IPR003598">
    <property type="entry name" value="Ig_sub2"/>
</dbReference>
<dbReference type="InterPro" id="IPR013151">
    <property type="entry name" value="Immunoglobulin_dom"/>
</dbReference>
<keyword evidence="12" id="KW-1185">Reference proteome</keyword>
<keyword evidence="5" id="KW-0130">Cell adhesion</keyword>
<dbReference type="FunFam" id="2.60.40.10:FF:000017">
    <property type="entry name" value="Down syndrome cell adhesion molecule b"/>
    <property type="match status" value="1"/>
</dbReference>
<keyword evidence="3" id="KW-0732">Signal</keyword>
<keyword evidence="7" id="KW-0472">Membrane</keyword>
<dbReference type="SUPFAM" id="SSF48726">
    <property type="entry name" value="Immunoglobulin"/>
    <property type="match status" value="1"/>
</dbReference>
<dbReference type="Proteomes" id="UP000291343">
    <property type="component" value="Unassembled WGS sequence"/>
</dbReference>
<dbReference type="Pfam" id="PF00047">
    <property type="entry name" value="ig"/>
    <property type="match status" value="1"/>
</dbReference>
<evidence type="ECO:0000256" key="9">
    <source>
        <dbReference type="ARBA" id="ARBA00023319"/>
    </source>
</evidence>
<dbReference type="AlphaFoldDB" id="A0A482WG65"/>
<dbReference type="STRING" id="195883.A0A482WG65"/>
<keyword evidence="2" id="KW-0812">Transmembrane</keyword>
<dbReference type="SMART" id="SM00408">
    <property type="entry name" value="IGc2"/>
    <property type="match status" value="1"/>
</dbReference>
<evidence type="ECO:0000259" key="10">
    <source>
        <dbReference type="PROSITE" id="PS50835"/>
    </source>
</evidence>
<keyword evidence="9" id="KW-0393">Immunoglobulin domain</keyword>
<keyword evidence="6" id="KW-1133">Transmembrane helix</keyword>
<accession>A0A482WG65</accession>
<evidence type="ECO:0000313" key="11">
    <source>
        <dbReference type="EMBL" id="RZF32483.1"/>
    </source>
</evidence>
<evidence type="ECO:0000256" key="8">
    <source>
        <dbReference type="ARBA" id="ARBA00023157"/>
    </source>
</evidence>
<evidence type="ECO:0000256" key="6">
    <source>
        <dbReference type="ARBA" id="ARBA00022989"/>
    </source>
</evidence>
<proteinExistence type="predicted"/>
<dbReference type="PROSITE" id="PS50835">
    <property type="entry name" value="IG_LIKE"/>
    <property type="match status" value="1"/>
</dbReference>
<evidence type="ECO:0000256" key="7">
    <source>
        <dbReference type="ARBA" id="ARBA00023136"/>
    </source>
</evidence>